<feature type="active site" description="Proton acceptor" evidence="2">
    <location>
        <position position="135"/>
    </location>
</feature>
<dbReference type="InterPro" id="IPR041561">
    <property type="entry name" value="PglD_N"/>
</dbReference>
<dbReference type="Gene3D" id="2.160.10.10">
    <property type="entry name" value="Hexapeptide repeat proteins"/>
    <property type="match status" value="1"/>
</dbReference>
<keyword evidence="6" id="KW-1185">Reference proteome</keyword>
<comment type="caution">
    <text evidence="5">The sequence shown here is derived from an EMBL/GenBank/DDBJ whole genome shotgun (WGS) entry which is preliminary data.</text>
</comment>
<dbReference type="AlphaFoldDB" id="A0A2P4EVE2"/>
<keyword evidence="5" id="KW-0808">Transferase</keyword>
<dbReference type="SUPFAM" id="SSF51161">
    <property type="entry name" value="Trimeric LpxA-like enzymes"/>
    <property type="match status" value="1"/>
</dbReference>
<accession>A0A2P4EVE2</accession>
<comment type="similarity">
    <text evidence="1">Belongs to the transferase hexapeptide repeat family.</text>
</comment>
<evidence type="ECO:0000313" key="5">
    <source>
        <dbReference type="EMBL" id="POB03585.1"/>
    </source>
</evidence>
<sequence length="205" mass="20906">MKHLAVLGASGHGKVIAECAEVCGWDQVSFFDDRWPALAVNGHWPVIGGTKELIERLAEFQGVLVGIGNNVIRLTKLQQLLNAGAHVPVLQHPSANISRYARIGAGSVIFAGAVINADSELGQGVIVNTGATVDHDCVLGDGVHISPGANLAGGVVVAARSWVGIGASVRQLVRIGSDVVVGAGAAVVADAADGLILVGVPARPR</sequence>
<evidence type="ECO:0000256" key="1">
    <source>
        <dbReference type="ARBA" id="ARBA00007274"/>
    </source>
</evidence>
<feature type="binding site" evidence="3">
    <location>
        <begin position="10"/>
        <end position="12"/>
    </location>
    <ligand>
        <name>substrate</name>
    </ligand>
</feature>
<dbReference type="InterPro" id="IPR011004">
    <property type="entry name" value="Trimer_LpxA-like_sf"/>
</dbReference>
<evidence type="ECO:0000256" key="2">
    <source>
        <dbReference type="PIRSR" id="PIRSR620019-1"/>
    </source>
</evidence>
<feature type="binding site" evidence="3">
    <location>
        <position position="165"/>
    </location>
    <ligand>
        <name>acetyl-CoA</name>
        <dbReference type="ChEBI" id="CHEBI:57288"/>
    </ligand>
</feature>
<organism evidence="5 6">
    <name type="scientific">Halopseudomonas oceani</name>
    <dbReference type="NCBI Taxonomy" id="1708783"/>
    <lineage>
        <taxon>Bacteria</taxon>
        <taxon>Pseudomonadati</taxon>
        <taxon>Pseudomonadota</taxon>
        <taxon>Gammaproteobacteria</taxon>
        <taxon>Pseudomonadales</taxon>
        <taxon>Pseudomonadaceae</taxon>
        <taxon>Halopseudomonas</taxon>
    </lineage>
</organism>
<evidence type="ECO:0000313" key="6">
    <source>
        <dbReference type="Proteomes" id="UP000243451"/>
    </source>
</evidence>
<evidence type="ECO:0000259" key="4">
    <source>
        <dbReference type="Pfam" id="PF17836"/>
    </source>
</evidence>
<feature type="binding site" evidence="3">
    <location>
        <position position="68"/>
    </location>
    <ligand>
        <name>substrate</name>
    </ligand>
</feature>
<dbReference type="InterPro" id="IPR020019">
    <property type="entry name" value="AcTrfase_PglD-like"/>
</dbReference>
<dbReference type="PANTHER" id="PTHR43300:SF7">
    <property type="entry name" value="UDP-N-ACETYLBACILLOSAMINE N-ACETYLTRANSFERASE"/>
    <property type="match status" value="1"/>
</dbReference>
<dbReference type="EMBL" id="PPSK01000007">
    <property type="protein sequence ID" value="POB03585.1"/>
    <property type="molecule type" value="Genomic_DNA"/>
</dbReference>
<dbReference type="Gene3D" id="3.40.50.20">
    <property type="match status" value="1"/>
</dbReference>
<dbReference type="Pfam" id="PF17836">
    <property type="entry name" value="PglD_N"/>
    <property type="match status" value="1"/>
</dbReference>
<dbReference type="GO" id="GO:0016740">
    <property type="term" value="F:transferase activity"/>
    <property type="evidence" value="ECO:0007669"/>
    <property type="project" value="UniProtKB-KW"/>
</dbReference>
<feature type="binding site" evidence="3">
    <location>
        <position position="144"/>
    </location>
    <ligand>
        <name>acetyl-CoA</name>
        <dbReference type="ChEBI" id="CHEBI:57288"/>
    </ligand>
</feature>
<protein>
    <submittedName>
        <fullName evidence="5">Acetyltransferase</fullName>
    </submittedName>
</protein>
<gene>
    <name evidence="5" type="ORF">C1949_09435</name>
</gene>
<dbReference type="InterPro" id="IPR050179">
    <property type="entry name" value="Trans_hexapeptide_repeat"/>
</dbReference>
<dbReference type="CDD" id="cd03360">
    <property type="entry name" value="LbH_AT_putative"/>
    <property type="match status" value="1"/>
</dbReference>
<dbReference type="OrthoDB" id="9794407at2"/>
<name>A0A2P4EVE2_9GAMM</name>
<feature type="domain" description="PglD N-terminal" evidence="4">
    <location>
        <begin position="4"/>
        <end position="79"/>
    </location>
</feature>
<reference evidence="5 6" key="1">
    <citation type="submission" date="2018-01" db="EMBL/GenBank/DDBJ databases">
        <title>Draft genome of the type strain Pseudomonas oceani DSM 100277 isolated from the deep water in Okinawa trough, northwestern Pacific Ocean.</title>
        <authorList>
            <person name="Gomila M."/>
            <person name="Mulet M."/>
            <person name="Garcia-Valdes E."/>
            <person name="Lalucat J."/>
        </authorList>
    </citation>
    <scope>NUCLEOTIDE SEQUENCE [LARGE SCALE GENOMIC DNA]</scope>
    <source>
        <strain evidence="5 6">DSM 100277</strain>
    </source>
</reference>
<evidence type="ECO:0000256" key="3">
    <source>
        <dbReference type="PIRSR" id="PIRSR620019-2"/>
    </source>
</evidence>
<dbReference type="PANTHER" id="PTHR43300">
    <property type="entry name" value="ACETYLTRANSFERASE"/>
    <property type="match status" value="1"/>
</dbReference>
<feature type="site" description="Increases basicity of active site His" evidence="2">
    <location>
        <position position="136"/>
    </location>
</feature>
<dbReference type="RefSeq" id="WP_104738227.1">
    <property type="nucleotide sequence ID" value="NZ_BMHR01000006.1"/>
</dbReference>
<dbReference type="NCBIfam" id="TIGR03570">
    <property type="entry name" value="NeuD_NnaD"/>
    <property type="match status" value="1"/>
</dbReference>
<proteinExistence type="inferred from homology"/>
<feature type="binding site" evidence="3">
    <location>
        <begin position="32"/>
        <end position="33"/>
    </location>
    <ligand>
        <name>substrate</name>
    </ligand>
</feature>
<dbReference type="Proteomes" id="UP000243451">
    <property type="component" value="Unassembled WGS sequence"/>
</dbReference>